<dbReference type="SUPFAM" id="SSF51261">
    <property type="entry name" value="Duplicated hybrid motif"/>
    <property type="match status" value="1"/>
</dbReference>
<dbReference type="AlphaFoldDB" id="A0A485M0P8"/>
<dbReference type="PANTHER" id="PTHR21666">
    <property type="entry name" value="PEPTIDASE-RELATED"/>
    <property type="match status" value="1"/>
</dbReference>
<organism evidence="3">
    <name type="scientific">anaerobic digester metagenome</name>
    <dbReference type="NCBI Taxonomy" id="1263854"/>
    <lineage>
        <taxon>unclassified sequences</taxon>
        <taxon>metagenomes</taxon>
        <taxon>ecological metagenomes</taxon>
    </lineage>
</organism>
<feature type="transmembrane region" description="Helical" evidence="1">
    <location>
        <begin position="34"/>
        <end position="51"/>
    </location>
</feature>
<dbReference type="EMBL" id="CAADRN010000203">
    <property type="protein sequence ID" value="VFU15026.1"/>
    <property type="molecule type" value="Genomic_DNA"/>
</dbReference>
<keyword evidence="1" id="KW-1133">Transmembrane helix</keyword>
<keyword evidence="1" id="KW-0472">Membrane</keyword>
<name>A0A485M0P8_9ZZZZ</name>
<keyword evidence="1" id="KW-0812">Transmembrane</keyword>
<dbReference type="Pfam" id="PF01551">
    <property type="entry name" value="Peptidase_M23"/>
    <property type="match status" value="1"/>
</dbReference>
<dbReference type="CDD" id="cd12797">
    <property type="entry name" value="M23_peptidase"/>
    <property type="match status" value="1"/>
</dbReference>
<protein>
    <submittedName>
        <fullName evidence="3">Membrane protein</fullName>
    </submittedName>
</protein>
<dbReference type="InterPro" id="IPR011055">
    <property type="entry name" value="Dup_hybrid_motif"/>
</dbReference>
<dbReference type="Gene3D" id="2.70.70.10">
    <property type="entry name" value="Glucose Permease (Domain IIA)"/>
    <property type="match status" value="1"/>
</dbReference>
<gene>
    <name evidence="3" type="primary">NlpD</name>
    <name evidence="3" type="ORF">SCFA_2810004</name>
</gene>
<proteinExistence type="predicted"/>
<dbReference type="GO" id="GO:0004222">
    <property type="term" value="F:metalloendopeptidase activity"/>
    <property type="evidence" value="ECO:0007669"/>
    <property type="project" value="TreeGrafter"/>
</dbReference>
<sequence length="245" mass="26857">MTDFKTSGAFKPEDLNSAYKHWRKPNQLRYGKSNFYRAGVALLIFLVFLALKETSNPWGLEARENLKKVLTTDWNYQPVMERIVYFGLQLADLDWPLFSNPQPVMSPTDKSVAAGSLPVPVSGKVVRGFGMVTDPIDNMERFHSGIDIAAPIGSAVRAVQSGVIKRLGDSSVFGTYILIEHGEGFFTLYGGLARATVGEGQQVPAGQVIGEVGTEGDIPGGGLHFELRENNKLIDPLTKLMINQN</sequence>
<evidence type="ECO:0000313" key="3">
    <source>
        <dbReference type="EMBL" id="VFU15026.1"/>
    </source>
</evidence>
<evidence type="ECO:0000259" key="2">
    <source>
        <dbReference type="Pfam" id="PF01551"/>
    </source>
</evidence>
<evidence type="ECO:0000256" key="1">
    <source>
        <dbReference type="SAM" id="Phobius"/>
    </source>
</evidence>
<reference evidence="3" key="1">
    <citation type="submission" date="2019-03" db="EMBL/GenBank/DDBJ databases">
        <authorList>
            <person name="Hao L."/>
        </authorList>
    </citation>
    <scope>NUCLEOTIDE SEQUENCE</scope>
</reference>
<dbReference type="InterPro" id="IPR050570">
    <property type="entry name" value="Cell_wall_metabolism_enzyme"/>
</dbReference>
<feature type="domain" description="M23ase beta-sheet core" evidence="2">
    <location>
        <begin position="141"/>
        <end position="236"/>
    </location>
</feature>
<dbReference type="PANTHER" id="PTHR21666:SF270">
    <property type="entry name" value="MUREIN HYDROLASE ACTIVATOR ENVC"/>
    <property type="match status" value="1"/>
</dbReference>
<dbReference type="InterPro" id="IPR016047">
    <property type="entry name" value="M23ase_b-sheet_dom"/>
</dbReference>
<accession>A0A485M0P8</accession>